<accession>V7PFU2</accession>
<dbReference type="InterPro" id="IPR022418">
    <property type="entry name" value="Porphobilinogen_deaminase_C"/>
</dbReference>
<dbReference type="SUPFAM" id="SSF54782">
    <property type="entry name" value="Porphobilinogen deaminase (hydroxymethylbilane synthase), C-terminal domain"/>
    <property type="match status" value="1"/>
</dbReference>
<dbReference type="GO" id="GO:0004418">
    <property type="term" value="F:hydroxymethylbilane synthase activity"/>
    <property type="evidence" value="ECO:0007669"/>
    <property type="project" value="UniProtKB-EC"/>
</dbReference>
<dbReference type="Pfam" id="PF03900">
    <property type="entry name" value="Porphobil_deamC"/>
    <property type="match status" value="1"/>
</dbReference>
<evidence type="ECO:0000313" key="9">
    <source>
        <dbReference type="Proteomes" id="UP000018538"/>
    </source>
</evidence>
<dbReference type="InterPro" id="IPR000860">
    <property type="entry name" value="HemC"/>
</dbReference>
<keyword evidence="9" id="KW-1185">Reference proteome</keyword>
<comment type="similarity">
    <text evidence="1">Belongs to the HMBS family.</text>
</comment>
<evidence type="ECO:0000259" key="7">
    <source>
        <dbReference type="Pfam" id="PF03900"/>
    </source>
</evidence>
<reference evidence="8 9" key="1">
    <citation type="submission" date="2013-11" db="EMBL/GenBank/DDBJ databases">
        <title>The Genome Sequence of Plasmodium yoelii 17X.</title>
        <authorList>
            <consortium name="The Broad Institute Genomics Platform"/>
            <consortium name="The Broad Institute Genome Sequencing Center for Infectious Disease"/>
            <person name="Neafsey D."/>
            <person name="Adams J."/>
            <person name="Walker B."/>
            <person name="Young S.K."/>
            <person name="Zeng Q."/>
            <person name="Gargeya S."/>
            <person name="Fitzgerald M."/>
            <person name="Haas B."/>
            <person name="Abouelleil A."/>
            <person name="Alvarado L."/>
            <person name="Chapman S.B."/>
            <person name="Gainer-Dewar J."/>
            <person name="Goldberg J."/>
            <person name="Griggs A."/>
            <person name="Gujja S."/>
            <person name="Hansen M."/>
            <person name="Howarth C."/>
            <person name="Imamovic A."/>
            <person name="Ireland A."/>
            <person name="Larimer J."/>
            <person name="McCowan C."/>
            <person name="Murphy C."/>
            <person name="Pearson M."/>
            <person name="Poon T.W."/>
            <person name="Priest M."/>
            <person name="Roberts A."/>
            <person name="Saif S."/>
            <person name="Shea T."/>
            <person name="Sykes S."/>
            <person name="Wortman J."/>
            <person name="Nusbaum C."/>
            <person name="Birren B."/>
        </authorList>
    </citation>
    <scope>NUCLEOTIDE SEQUENCE [LARGE SCALE GENOMIC DNA]</scope>
    <source>
        <strain evidence="8 9">17X</strain>
    </source>
</reference>
<dbReference type="AlphaFoldDB" id="V7PFU2"/>
<dbReference type="PANTHER" id="PTHR11557:SF0">
    <property type="entry name" value="PORPHOBILINOGEN DEAMINASE"/>
    <property type="match status" value="1"/>
</dbReference>
<evidence type="ECO:0000256" key="5">
    <source>
        <dbReference type="SAM" id="SignalP"/>
    </source>
</evidence>
<feature type="domain" description="Porphobilinogen deaminase N-terminal" evidence="6">
    <location>
        <begin position="38"/>
        <end position="283"/>
    </location>
</feature>
<dbReference type="GO" id="GO:0005737">
    <property type="term" value="C:cytoplasm"/>
    <property type="evidence" value="ECO:0007669"/>
    <property type="project" value="TreeGrafter"/>
</dbReference>
<evidence type="ECO:0000256" key="2">
    <source>
        <dbReference type="ARBA" id="ARBA00012655"/>
    </source>
</evidence>
<evidence type="ECO:0000256" key="1">
    <source>
        <dbReference type="ARBA" id="ARBA00005638"/>
    </source>
</evidence>
<dbReference type="PANTHER" id="PTHR11557">
    <property type="entry name" value="PORPHOBILINOGEN DEAMINASE"/>
    <property type="match status" value="1"/>
</dbReference>
<dbReference type="Gene3D" id="3.30.160.40">
    <property type="entry name" value="Porphobilinogen deaminase, C-terminal domain"/>
    <property type="match status" value="1"/>
</dbReference>
<evidence type="ECO:0000313" key="8">
    <source>
        <dbReference type="EMBL" id="ETB58304.1"/>
    </source>
</evidence>
<evidence type="ECO:0000256" key="4">
    <source>
        <dbReference type="ARBA" id="ARBA00023244"/>
    </source>
</evidence>
<dbReference type="Proteomes" id="UP000018538">
    <property type="component" value="Unassembled WGS sequence"/>
</dbReference>
<keyword evidence="5" id="KW-0732">Signal</keyword>
<keyword evidence="3" id="KW-0808">Transferase</keyword>
<dbReference type="InterPro" id="IPR036803">
    <property type="entry name" value="Porphobilinogen_deaminase_C_sf"/>
</dbReference>
<feature type="signal peptide" evidence="5">
    <location>
        <begin position="1"/>
        <end position="18"/>
    </location>
</feature>
<proteinExistence type="inferred from homology"/>
<feature type="domain" description="Porphobilinogen deaminase C-terminal" evidence="7">
    <location>
        <begin position="299"/>
        <end position="362"/>
    </location>
</feature>
<dbReference type="InterPro" id="IPR022417">
    <property type="entry name" value="Porphobilin_deaminase_N"/>
</dbReference>
<evidence type="ECO:0000256" key="3">
    <source>
        <dbReference type="ARBA" id="ARBA00022679"/>
    </source>
</evidence>
<evidence type="ECO:0000259" key="6">
    <source>
        <dbReference type="Pfam" id="PF01379"/>
    </source>
</evidence>
<dbReference type="Gene3D" id="3.40.190.10">
    <property type="entry name" value="Periplasmic binding protein-like II"/>
    <property type="match status" value="2"/>
</dbReference>
<gene>
    <name evidence="8" type="ORF">YYC_03937</name>
</gene>
<dbReference type="EC" id="2.5.1.61" evidence="2"/>
<dbReference type="GO" id="GO:0006783">
    <property type="term" value="P:heme biosynthetic process"/>
    <property type="evidence" value="ECO:0007669"/>
    <property type="project" value="TreeGrafter"/>
</dbReference>
<protein>
    <recommendedName>
        <fullName evidence="2">hydroxymethylbilane synthase</fullName>
        <ecNumber evidence="2">2.5.1.61</ecNumber>
    </recommendedName>
</protein>
<dbReference type="EMBL" id="KI635789">
    <property type="protein sequence ID" value="ETB58304.1"/>
    <property type="molecule type" value="Genomic_DNA"/>
</dbReference>
<organism evidence="8 9">
    <name type="scientific">Plasmodium yoelii 17X</name>
    <dbReference type="NCBI Taxonomy" id="1323249"/>
    <lineage>
        <taxon>Eukaryota</taxon>
        <taxon>Sar</taxon>
        <taxon>Alveolata</taxon>
        <taxon>Apicomplexa</taxon>
        <taxon>Aconoidasida</taxon>
        <taxon>Haemosporida</taxon>
        <taxon>Plasmodiidae</taxon>
        <taxon>Plasmodium</taxon>
        <taxon>Plasmodium (Vinckeia)</taxon>
    </lineage>
</organism>
<feature type="chain" id="PRO_5004764033" description="hydroxymethylbilane synthase" evidence="5">
    <location>
        <begin position="19"/>
        <end position="385"/>
    </location>
</feature>
<dbReference type="Pfam" id="PF01379">
    <property type="entry name" value="Porphobil_deam"/>
    <property type="match status" value="1"/>
</dbReference>
<sequence length="385" mass="44201">MHILTFIILNIYITICVCIHARIKTENFININKSEFGKQKNKLAIKKNFYTHKNFKKKGKKKKIFLVQATKEIIIGDKILDKTVGSFGGKGIFTKELDEELIKNNVDICVHSLKDIPTVLPDNIHLSCFLKRDTINDAFLSIKYKNLRDINLSSHVIDKEIDLPRTIATSSLRRTSQIRYKYKNLKLKFIRGNINTRIAKLFNNSFDSIIIAFCGLERLVSKKILRQIMKNNIKDKSYIINYKNISIDLRHLNIQKLNTNIMCPALCQGIIGVTSNKNNPEISQILKNINNEKSQIMANIERAFLQKIDGSCTMPIGGYTKFSKNKIFFNAIINDINGLENYKIKVVRHLNDLDGIADEAAEKIKEKIGIDQFNKIKADAALYYK</sequence>
<name>V7PFU2_PLAYE</name>
<dbReference type="PRINTS" id="PR00151">
    <property type="entry name" value="PORPHBDMNASE"/>
</dbReference>
<keyword evidence="4" id="KW-0627">Porphyrin biosynthesis</keyword>
<dbReference type="SUPFAM" id="SSF53850">
    <property type="entry name" value="Periplasmic binding protein-like II"/>
    <property type="match status" value="1"/>
</dbReference>